<dbReference type="AlphaFoldDB" id="A0A0C2SY50"/>
<evidence type="ECO:0000313" key="1">
    <source>
        <dbReference type="EMBL" id="KIL59039.1"/>
    </source>
</evidence>
<dbReference type="EMBL" id="KN818324">
    <property type="protein sequence ID" value="KIL59039.1"/>
    <property type="molecule type" value="Genomic_DNA"/>
</dbReference>
<gene>
    <name evidence="1" type="ORF">M378DRAFT_15140</name>
</gene>
<evidence type="ECO:0000313" key="2">
    <source>
        <dbReference type="Proteomes" id="UP000054549"/>
    </source>
</evidence>
<dbReference type="HOGENOM" id="CLU_2049083_0_0_1"/>
<name>A0A0C2SY50_AMAMK</name>
<dbReference type="OrthoDB" id="2521594at2759"/>
<dbReference type="Proteomes" id="UP000054549">
    <property type="component" value="Unassembled WGS sequence"/>
</dbReference>
<keyword evidence="2" id="KW-1185">Reference proteome</keyword>
<organism evidence="1 2">
    <name type="scientific">Amanita muscaria (strain Koide BX008)</name>
    <dbReference type="NCBI Taxonomy" id="946122"/>
    <lineage>
        <taxon>Eukaryota</taxon>
        <taxon>Fungi</taxon>
        <taxon>Dikarya</taxon>
        <taxon>Basidiomycota</taxon>
        <taxon>Agaricomycotina</taxon>
        <taxon>Agaricomycetes</taxon>
        <taxon>Agaricomycetidae</taxon>
        <taxon>Agaricales</taxon>
        <taxon>Pluteineae</taxon>
        <taxon>Amanitaceae</taxon>
        <taxon>Amanita</taxon>
    </lineage>
</organism>
<sequence>MHYSETRRIPREQCSPGILLVSESFVSLYHLAMCHQLPRPSAFYNQHFSSNLVLERIGRLPSLVQDLASNVDTALQAALNTLPPLNDFITAQQRARDVRNFDTNVTDEKEVANIYNQTNA</sequence>
<protein>
    <submittedName>
        <fullName evidence="1">Uncharacterized protein</fullName>
    </submittedName>
</protein>
<reference evidence="1 2" key="1">
    <citation type="submission" date="2014-04" db="EMBL/GenBank/DDBJ databases">
        <title>Evolutionary Origins and Diversification of the Mycorrhizal Mutualists.</title>
        <authorList>
            <consortium name="DOE Joint Genome Institute"/>
            <consortium name="Mycorrhizal Genomics Consortium"/>
            <person name="Kohler A."/>
            <person name="Kuo A."/>
            <person name="Nagy L.G."/>
            <person name="Floudas D."/>
            <person name="Copeland A."/>
            <person name="Barry K.W."/>
            <person name="Cichocki N."/>
            <person name="Veneault-Fourrey C."/>
            <person name="LaButti K."/>
            <person name="Lindquist E.A."/>
            <person name="Lipzen A."/>
            <person name="Lundell T."/>
            <person name="Morin E."/>
            <person name="Murat C."/>
            <person name="Riley R."/>
            <person name="Ohm R."/>
            <person name="Sun H."/>
            <person name="Tunlid A."/>
            <person name="Henrissat B."/>
            <person name="Grigoriev I.V."/>
            <person name="Hibbett D.S."/>
            <person name="Martin F."/>
        </authorList>
    </citation>
    <scope>NUCLEOTIDE SEQUENCE [LARGE SCALE GENOMIC DNA]</scope>
    <source>
        <strain evidence="1 2">Koide BX008</strain>
    </source>
</reference>
<accession>A0A0C2SY50</accession>
<proteinExistence type="predicted"/>
<dbReference type="InParanoid" id="A0A0C2SY50"/>